<organism evidence="1 2">
    <name type="scientific">Pleurodeles waltl</name>
    <name type="common">Iberian ribbed newt</name>
    <dbReference type="NCBI Taxonomy" id="8319"/>
    <lineage>
        <taxon>Eukaryota</taxon>
        <taxon>Metazoa</taxon>
        <taxon>Chordata</taxon>
        <taxon>Craniata</taxon>
        <taxon>Vertebrata</taxon>
        <taxon>Euteleostomi</taxon>
        <taxon>Amphibia</taxon>
        <taxon>Batrachia</taxon>
        <taxon>Caudata</taxon>
        <taxon>Salamandroidea</taxon>
        <taxon>Salamandridae</taxon>
        <taxon>Pleurodelinae</taxon>
        <taxon>Pleurodeles</taxon>
    </lineage>
</organism>
<dbReference type="EMBL" id="JANPWB010000011">
    <property type="protein sequence ID" value="KAJ1127021.1"/>
    <property type="molecule type" value="Genomic_DNA"/>
</dbReference>
<comment type="caution">
    <text evidence="1">The sequence shown here is derived from an EMBL/GenBank/DDBJ whole genome shotgun (WGS) entry which is preliminary data.</text>
</comment>
<evidence type="ECO:0000313" key="1">
    <source>
        <dbReference type="EMBL" id="KAJ1127021.1"/>
    </source>
</evidence>
<dbReference type="AlphaFoldDB" id="A0AAV7PFQ2"/>
<name>A0AAV7PFQ2_PLEWA</name>
<sequence length="145" mass="16581">MPHLLSPPPFIYLSHWAYTTARGEGVVGPRVEYPLPPFSIIVMSALQLRHWAQHYIPPKNNEHKNEFQLIRFLYSPNCETVTRRMDEHQYQATKSRSLTDGSGLFRRLYFVRSDLSVWTCSVSASATGQEAQTSSRLTPPSGLSW</sequence>
<reference evidence="1" key="1">
    <citation type="journal article" date="2022" name="bioRxiv">
        <title>Sequencing and chromosome-scale assembly of the giantPleurodeles waltlgenome.</title>
        <authorList>
            <person name="Brown T."/>
            <person name="Elewa A."/>
            <person name="Iarovenko S."/>
            <person name="Subramanian E."/>
            <person name="Araus A.J."/>
            <person name="Petzold A."/>
            <person name="Susuki M."/>
            <person name="Suzuki K.-i.T."/>
            <person name="Hayashi T."/>
            <person name="Toyoda A."/>
            <person name="Oliveira C."/>
            <person name="Osipova E."/>
            <person name="Leigh N.D."/>
            <person name="Simon A."/>
            <person name="Yun M.H."/>
        </authorList>
    </citation>
    <scope>NUCLEOTIDE SEQUENCE</scope>
    <source>
        <strain evidence="1">20211129_DDA</strain>
        <tissue evidence="1">Liver</tissue>
    </source>
</reference>
<protein>
    <submittedName>
        <fullName evidence="1">Uncharacterized protein</fullName>
    </submittedName>
</protein>
<evidence type="ECO:0000313" key="2">
    <source>
        <dbReference type="Proteomes" id="UP001066276"/>
    </source>
</evidence>
<dbReference type="Proteomes" id="UP001066276">
    <property type="component" value="Chromosome 7"/>
</dbReference>
<gene>
    <name evidence="1" type="ORF">NDU88_005427</name>
</gene>
<accession>A0AAV7PFQ2</accession>
<keyword evidence="2" id="KW-1185">Reference proteome</keyword>
<proteinExistence type="predicted"/>